<dbReference type="InterPro" id="IPR052515">
    <property type="entry name" value="Gfo/Idh/MocA_Oxidoreductase"/>
</dbReference>
<name>A0A285RHR0_9BACL</name>
<dbReference type="InterPro" id="IPR036291">
    <property type="entry name" value="NAD(P)-bd_dom_sf"/>
</dbReference>
<evidence type="ECO:0000259" key="2">
    <source>
        <dbReference type="Pfam" id="PF22725"/>
    </source>
</evidence>
<dbReference type="SUPFAM" id="SSF51735">
    <property type="entry name" value="NAD(P)-binding Rossmann-fold domains"/>
    <property type="match status" value="1"/>
</dbReference>
<dbReference type="Pfam" id="PF22725">
    <property type="entry name" value="GFO_IDH_MocA_C3"/>
    <property type="match status" value="1"/>
</dbReference>
<dbReference type="Gene3D" id="3.30.360.10">
    <property type="entry name" value="Dihydrodipicolinate Reductase, domain 2"/>
    <property type="match status" value="1"/>
</dbReference>
<dbReference type="PANTHER" id="PTHR43249">
    <property type="entry name" value="UDP-N-ACETYL-2-AMINO-2-DEOXY-D-GLUCURONATE OXIDASE"/>
    <property type="match status" value="1"/>
</dbReference>
<dbReference type="OrthoDB" id="9815825at2"/>
<reference evidence="4" key="1">
    <citation type="submission" date="2017-08" db="EMBL/GenBank/DDBJ databases">
        <authorList>
            <person name="Varghese N."/>
            <person name="Submissions S."/>
        </authorList>
    </citation>
    <scope>NUCLEOTIDE SEQUENCE [LARGE SCALE GENOMIC DNA]</scope>
    <source>
        <strain evidence="4">JC22</strain>
    </source>
</reference>
<evidence type="ECO:0000313" key="3">
    <source>
        <dbReference type="EMBL" id="SOB93646.1"/>
    </source>
</evidence>
<dbReference type="EMBL" id="OBMQ01000001">
    <property type="protein sequence ID" value="SOB93646.1"/>
    <property type="molecule type" value="Genomic_DNA"/>
</dbReference>
<dbReference type="Proteomes" id="UP000219636">
    <property type="component" value="Unassembled WGS sequence"/>
</dbReference>
<dbReference type="InterPro" id="IPR055170">
    <property type="entry name" value="GFO_IDH_MocA-like_dom"/>
</dbReference>
<dbReference type="SUPFAM" id="SSF55347">
    <property type="entry name" value="Glyceraldehyde-3-phosphate dehydrogenase-like, C-terminal domain"/>
    <property type="match status" value="1"/>
</dbReference>
<accession>A0A285RHR0</accession>
<dbReference type="Gene3D" id="3.40.50.720">
    <property type="entry name" value="NAD(P)-binding Rossmann-like Domain"/>
    <property type="match status" value="1"/>
</dbReference>
<dbReference type="RefSeq" id="WP_097072221.1">
    <property type="nucleotide sequence ID" value="NZ_OBMQ01000001.1"/>
</dbReference>
<proteinExistence type="predicted"/>
<organism evidence="3 4">
    <name type="scientific">Ureibacillus xyleni</name>
    <dbReference type="NCBI Taxonomy" id="614648"/>
    <lineage>
        <taxon>Bacteria</taxon>
        <taxon>Bacillati</taxon>
        <taxon>Bacillota</taxon>
        <taxon>Bacilli</taxon>
        <taxon>Bacillales</taxon>
        <taxon>Caryophanaceae</taxon>
        <taxon>Ureibacillus</taxon>
    </lineage>
</organism>
<feature type="domain" description="GFO/IDH/MocA-like oxidoreductase" evidence="2">
    <location>
        <begin position="132"/>
        <end position="257"/>
    </location>
</feature>
<evidence type="ECO:0000313" key="4">
    <source>
        <dbReference type="Proteomes" id="UP000219636"/>
    </source>
</evidence>
<dbReference type="InterPro" id="IPR000683">
    <property type="entry name" value="Gfo/Idh/MocA-like_OxRdtase_N"/>
</dbReference>
<dbReference type="GO" id="GO:0000166">
    <property type="term" value="F:nucleotide binding"/>
    <property type="evidence" value="ECO:0007669"/>
    <property type="project" value="InterPro"/>
</dbReference>
<dbReference type="AlphaFoldDB" id="A0A285RHR0"/>
<evidence type="ECO:0000259" key="1">
    <source>
        <dbReference type="Pfam" id="PF01408"/>
    </source>
</evidence>
<dbReference type="Pfam" id="PF01408">
    <property type="entry name" value="GFO_IDH_MocA"/>
    <property type="match status" value="1"/>
</dbReference>
<protein>
    <submittedName>
        <fullName evidence="3">Predicted dehydrogenase</fullName>
    </submittedName>
</protein>
<keyword evidence="4" id="KW-1185">Reference proteome</keyword>
<feature type="domain" description="Gfo/Idh/MocA-like oxidoreductase N-terminal" evidence="1">
    <location>
        <begin position="4"/>
        <end position="122"/>
    </location>
</feature>
<sequence>MSLTYAIIGCGRISPNHIAAAQKNNLNIVALCDLEQGKMQKTIATFNLSSSVKQYTDYREMIASEKPDLIAICTESGKHGQIAIDCITAGIHLIIEKPIALSLEEADQIIELSKKHNVKVSACHQNRFNKSVQKMRNAIESNRFGRLLYGTAHIRWNRGEEYYKQAPWRGTWEQDGGALMNQCIHNIDLLRWMMGEEIVEVVGMTDNLLHPYIECEDLGMALVRFSNGSYGMIEGSTNIYPQNLEETLYIFGAQGTAKLGGKSVNLIEEWLFADKKDDPKEVKEKYAENPSSVYGFGHTPLYADVIEAIQQDRTPYVTAEDGRKALELVLAIYKSSLENKSVQLPLNNLSTLGIYEQLKRLGEGE</sequence>
<dbReference type="PANTHER" id="PTHR43249:SF1">
    <property type="entry name" value="D-GLUCOSIDE 3-DEHYDROGENASE"/>
    <property type="match status" value="1"/>
</dbReference>
<gene>
    <name evidence="3" type="ORF">SAMN05880501_101679</name>
</gene>